<feature type="compositionally biased region" description="Basic and acidic residues" evidence="1">
    <location>
        <begin position="21"/>
        <end position="35"/>
    </location>
</feature>
<feature type="compositionally biased region" description="Gly residues" evidence="1">
    <location>
        <begin position="39"/>
        <end position="50"/>
    </location>
</feature>
<gene>
    <name evidence="3" type="primary">CUNH19orf71</name>
</gene>
<accession>A0A6J3FQX5</accession>
<keyword evidence="2" id="KW-1185">Reference proteome</keyword>
<proteinExistence type="predicted"/>
<dbReference type="Pfam" id="PF15041">
    <property type="entry name" value="TKTI1"/>
    <property type="match status" value="1"/>
</dbReference>
<dbReference type="PANTHER" id="PTHR31254:SF1">
    <property type="entry name" value="TEKTIN BUNDLE-INTERACTING PROTEIN 1"/>
    <property type="match status" value="1"/>
</dbReference>
<reference evidence="3" key="1">
    <citation type="submission" date="2025-08" db="UniProtKB">
        <authorList>
            <consortium name="RefSeq"/>
        </authorList>
    </citation>
    <scope>IDENTIFICATION</scope>
    <source>
        <tissue evidence="3">Blood</tissue>
    </source>
</reference>
<dbReference type="InterPro" id="IPR029203">
    <property type="entry name" value="TKTI1"/>
</dbReference>
<dbReference type="CTD" id="100128569"/>
<feature type="region of interest" description="Disordered" evidence="1">
    <location>
        <begin position="15"/>
        <end position="53"/>
    </location>
</feature>
<name>A0A6J3FQX5_SAPAP</name>
<organism evidence="2 3">
    <name type="scientific">Sapajus apella</name>
    <name type="common">Brown-capped capuchin</name>
    <name type="synonym">Cebus apella</name>
    <dbReference type="NCBI Taxonomy" id="9515"/>
    <lineage>
        <taxon>Eukaryota</taxon>
        <taxon>Metazoa</taxon>
        <taxon>Chordata</taxon>
        <taxon>Craniata</taxon>
        <taxon>Vertebrata</taxon>
        <taxon>Euteleostomi</taxon>
        <taxon>Mammalia</taxon>
        <taxon>Eutheria</taxon>
        <taxon>Euarchontoglires</taxon>
        <taxon>Primates</taxon>
        <taxon>Haplorrhini</taxon>
        <taxon>Platyrrhini</taxon>
        <taxon>Cebidae</taxon>
        <taxon>Cebinae</taxon>
        <taxon>Sapajus</taxon>
    </lineage>
</organism>
<evidence type="ECO:0000313" key="2">
    <source>
        <dbReference type="Proteomes" id="UP000504640"/>
    </source>
</evidence>
<sequence>MRVAEASGTCAGVASWMGGARGDRSPSRGCGDGEARPPAGGGSHGAGGAELGADGHRPHLAVVLAWPAHTASHSVRYCEQLSSLPFLGAASPCSWEEGVVSAVAGTLGGLYAVSGGLRGLPGRSPGDSGRQADMQTLRREAAGPYVPTGTLETSFPAPLYSDDYLSLEGPRWAPAIKQATRWKYTPMGHDAAGQLWYTGLTNSDSRKAWYNLPSALDRPFREAYNRWHGCYRHRECSLPSAYTQHLRETAWHDPIVPAQYLDPSTRWGSMLWKDRPIRGKDYVVNRNRYGVEPLWRASDYVPFLSLPQRPPHTTQNYLQWGLEPYCPSTGQRLPPGPTPAPR</sequence>
<dbReference type="Proteomes" id="UP000504640">
    <property type="component" value="Unplaced"/>
</dbReference>
<dbReference type="AlphaFoldDB" id="A0A6J3FQX5"/>
<dbReference type="PANTHER" id="PTHR31254">
    <property type="entry name" value="HYPOTHETICAL PROTEIN LOC690617"/>
    <property type="match status" value="1"/>
</dbReference>
<protein>
    <submittedName>
        <fullName evidence="3">Uncharacterized protein C19orf71 homolog</fullName>
    </submittedName>
</protein>
<dbReference type="GeneID" id="116532779"/>
<evidence type="ECO:0000256" key="1">
    <source>
        <dbReference type="SAM" id="MobiDB-lite"/>
    </source>
</evidence>
<dbReference type="RefSeq" id="XP_032108179.1">
    <property type="nucleotide sequence ID" value="XM_032252288.1"/>
</dbReference>
<evidence type="ECO:0000313" key="3">
    <source>
        <dbReference type="RefSeq" id="XP_032108179.1"/>
    </source>
</evidence>